<name>A0A151XF87_9HYME</name>
<dbReference type="PANTHER" id="PTHR46927:SF3">
    <property type="entry name" value="THAP-TYPE DOMAIN-CONTAINING PROTEIN"/>
    <property type="match status" value="1"/>
</dbReference>
<feature type="coiled-coil region" evidence="6">
    <location>
        <begin position="235"/>
        <end position="262"/>
    </location>
</feature>
<dbReference type="PANTHER" id="PTHR46927">
    <property type="entry name" value="AGAP005574-PA"/>
    <property type="match status" value="1"/>
</dbReference>
<keyword evidence="9" id="KW-1185">Reference proteome</keyword>
<evidence type="ECO:0000256" key="2">
    <source>
        <dbReference type="ARBA" id="ARBA00022771"/>
    </source>
</evidence>
<organism evidence="8 9">
    <name type="scientific">Mycetomoellerius zeteki</name>
    <dbReference type="NCBI Taxonomy" id="64791"/>
    <lineage>
        <taxon>Eukaryota</taxon>
        <taxon>Metazoa</taxon>
        <taxon>Ecdysozoa</taxon>
        <taxon>Arthropoda</taxon>
        <taxon>Hexapoda</taxon>
        <taxon>Insecta</taxon>
        <taxon>Pterygota</taxon>
        <taxon>Neoptera</taxon>
        <taxon>Endopterygota</taxon>
        <taxon>Hymenoptera</taxon>
        <taxon>Apocrita</taxon>
        <taxon>Aculeata</taxon>
        <taxon>Formicoidea</taxon>
        <taxon>Formicidae</taxon>
        <taxon>Myrmicinae</taxon>
        <taxon>Mycetomoellerius</taxon>
    </lineage>
</organism>
<dbReference type="KEGG" id="mzt:108731358"/>
<dbReference type="GO" id="GO:0003677">
    <property type="term" value="F:DNA binding"/>
    <property type="evidence" value="ECO:0007669"/>
    <property type="project" value="UniProtKB-UniRule"/>
</dbReference>
<keyword evidence="1" id="KW-0479">Metal-binding</keyword>
<evidence type="ECO:0000313" key="8">
    <source>
        <dbReference type="EMBL" id="KYQ59039.1"/>
    </source>
</evidence>
<evidence type="ECO:0000313" key="9">
    <source>
        <dbReference type="Proteomes" id="UP000075809"/>
    </source>
</evidence>
<dbReference type="EMBL" id="KQ982194">
    <property type="protein sequence ID" value="KYQ59039.1"/>
    <property type="molecule type" value="Genomic_DNA"/>
</dbReference>
<keyword evidence="2 5" id="KW-0863">Zinc-finger</keyword>
<keyword evidence="4 5" id="KW-0238">DNA-binding</keyword>
<dbReference type="InterPro" id="IPR052224">
    <property type="entry name" value="THAP_domain_protein"/>
</dbReference>
<protein>
    <recommendedName>
        <fullName evidence="7">THAP-type domain-containing protein</fullName>
    </recommendedName>
</protein>
<evidence type="ECO:0000256" key="3">
    <source>
        <dbReference type="ARBA" id="ARBA00022833"/>
    </source>
</evidence>
<dbReference type="SMART" id="SM00980">
    <property type="entry name" value="THAP"/>
    <property type="match status" value="1"/>
</dbReference>
<dbReference type="PROSITE" id="PS50950">
    <property type="entry name" value="ZF_THAP"/>
    <property type="match status" value="1"/>
</dbReference>
<accession>A0A151XF87</accession>
<evidence type="ECO:0000256" key="4">
    <source>
        <dbReference type="ARBA" id="ARBA00023125"/>
    </source>
</evidence>
<dbReference type="GO" id="GO:0008270">
    <property type="term" value="F:zinc ion binding"/>
    <property type="evidence" value="ECO:0007669"/>
    <property type="project" value="UniProtKB-KW"/>
</dbReference>
<evidence type="ECO:0000259" key="7">
    <source>
        <dbReference type="PROSITE" id="PS50950"/>
    </source>
</evidence>
<dbReference type="SMART" id="SM00692">
    <property type="entry name" value="DM3"/>
    <property type="match status" value="1"/>
</dbReference>
<dbReference type="Proteomes" id="UP000075809">
    <property type="component" value="Unassembled WGS sequence"/>
</dbReference>
<evidence type="ECO:0000256" key="6">
    <source>
        <dbReference type="SAM" id="Coils"/>
    </source>
</evidence>
<reference evidence="8 9" key="1">
    <citation type="submission" date="2015-09" db="EMBL/GenBank/DDBJ databases">
        <title>Trachymyrmex zeteki WGS genome.</title>
        <authorList>
            <person name="Nygaard S."/>
            <person name="Hu H."/>
            <person name="Boomsma J."/>
            <person name="Zhang G."/>
        </authorList>
    </citation>
    <scope>NUCLEOTIDE SEQUENCE [LARGE SCALE GENOMIC DNA]</scope>
    <source>
        <strain evidence="8">Tzet28-1</strain>
        <tissue evidence="8">Whole body</tissue>
    </source>
</reference>
<keyword evidence="3" id="KW-0862">Zinc</keyword>
<proteinExistence type="predicted"/>
<dbReference type="OrthoDB" id="7574697at2759"/>
<evidence type="ECO:0000256" key="5">
    <source>
        <dbReference type="PROSITE-ProRule" id="PRU00309"/>
    </source>
</evidence>
<dbReference type="SUPFAM" id="SSF57716">
    <property type="entry name" value="Glucocorticoid receptor-like (DNA-binding domain)"/>
    <property type="match status" value="1"/>
</dbReference>
<feature type="domain" description="THAP-type" evidence="7">
    <location>
        <begin position="1"/>
        <end position="92"/>
    </location>
</feature>
<dbReference type="Pfam" id="PF05485">
    <property type="entry name" value="THAP"/>
    <property type="match status" value="1"/>
</dbReference>
<sequence>MPTCCIRNCSSRTSRAFSDKVMFYTFPKDIDLCRKWLEACGKNVNSQIKHERVCEVHFKAECIESQLAKPQSNKIQARIIRRLKKGSVPTEFLNLPSGRKKRLHSYPQSCINELPKKLIRTGVPTYAELVVCSKGAIDASDLTKVQASLVEDDVREEIVDLIEVETSSVEDNVREQNMNLTKSIGVVTVAKDIACTNPEPANLSTSSVEQHIWKKDISFILGNGRGVEYSNSSIIDMLLARLKKVEEENTELKAQLHQKYIAMDCMKKDVQKYADKFTTDILRKMFTSGQVKIISPIDR</sequence>
<gene>
    <name evidence="8" type="ORF">ALC60_01874</name>
</gene>
<keyword evidence="6" id="KW-0175">Coiled coil</keyword>
<dbReference type="InterPro" id="IPR006612">
    <property type="entry name" value="THAP_Znf"/>
</dbReference>
<dbReference type="AlphaFoldDB" id="A0A151XF87"/>
<evidence type="ECO:0000256" key="1">
    <source>
        <dbReference type="ARBA" id="ARBA00022723"/>
    </source>
</evidence>